<comment type="caution">
    <text evidence="1">The sequence shown here is derived from an EMBL/GenBank/DDBJ whole genome shotgun (WGS) entry which is preliminary data.</text>
</comment>
<dbReference type="InterPro" id="IPR041078">
    <property type="entry name" value="Plavaka"/>
</dbReference>
<name>A0A4Y7SC85_COPMI</name>
<evidence type="ECO:0000313" key="1">
    <source>
        <dbReference type="EMBL" id="TEB19277.1"/>
    </source>
</evidence>
<gene>
    <name evidence="1" type="ORF">FA13DRAFT_1758237</name>
</gene>
<dbReference type="Pfam" id="PF18759">
    <property type="entry name" value="Plavaka"/>
    <property type="match status" value="1"/>
</dbReference>
<protein>
    <submittedName>
        <fullName evidence="1">Uncharacterized protein</fullName>
    </submittedName>
</protein>
<dbReference type="OrthoDB" id="3208495at2759"/>
<dbReference type="Proteomes" id="UP000298030">
    <property type="component" value="Unassembled WGS sequence"/>
</dbReference>
<reference evidence="1 2" key="1">
    <citation type="journal article" date="2019" name="Nat. Ecol. Evol.">
        <title>Megaphylogeny resolves global patterns of mushroom evolution.</title>
        <authorList>
            <person name="Varga T."/>
            <person name="Krizsan K."/>
            <person name="Foldi C."/>
            <person name="Dima B."/>
            <person name="Sanchez-Garcia M."/>
            <person name="Sanchez-Ramirez S."/>
            <person name="Szollosi G.J."/>
            <person name="Szarkandi J.G."/>
            <person name="Papp V."/>
            <person name="Albert L."/>
            <person name="Andreopoulos W."/>
            <person name="Angelini C."/>
            <person name="Antonin V."/>
            <person name="Barry K.W."/>
            <person name="Bougher N.L."/>
            <person name="Buchanan P."/>
            <person name="Buyck B."/>
            <person name="Bense V."/>
            <person name="Catcheside P."/>
            <person name="Chovatia M."/>
            <person name="Cooper J."/>
            <person name="Damon W."/>
            <person name="Desjardin D."/>
            <person name="Finy P."/>
            <person name="Geml J."/>
            <person name="Haridas S."/>
            <person name="Hughes K."/>
            <person name="Justo A."/>
            <person name="Karasinski D."/>
            <person name="Kautmanova I."/>
            <person name="Kiss B."/>
            <person name="Kocsube S."/>
            <person name="Kotiranta H."/>
            <person name="LaButti K.M."/>
            <person name="Lechner B.E."/>
            <person name="Liimatainen K."/>
            <person name="Lipzen A."/>
            <person name="Lukacs Z."/>
            <person name="Mihaltcheva S."/>
            <person name="Morgado L.N."/>
            <person name="Niskanen T."/>
            <person name="Noordeloos M.E."/>
            <person name="Ohm R.A."/>
            <person name="Ortiz-Santana B."/>
            <person name="Ovrebo C."/>
            <person name="Racz N."/>
            <person name="Riley R."/>
            <person name="Savchenko A."/>
            <person name="Shiryaev A."/>
            <person name="Soop K."/>
            <person name="Spirin V."/>
            <person name="Szebenyi C."/>
            <person name="Tomsovsky M."/>
            <person name="Tulloss R.E."/>
            <person name="Uehling J."/>
            <person name="Grigoriev I.V."/>
            <person name="Vagvolgyi C."/>
            <person name="Papp T."/>
            <person name="Martin F.M."/>
            <person name="Miettinen O."/>
            <person name="Hibbett D.S."/>
            <person name="Nagy L.G."/>
        </authorList>
    </citation>
    <scope>NUCLEOTIDE SEQUENCE [LARGE SCALE GENOMIC DNA]</scope>
    <source>
        <strain evidence="1 2">FP101781</strain>
    </source>
</reference>
<keyword evidence="2" id="KW-1185">Reference proteome</keyword>
<dbReference type="EMBL" id="QPFP01000201">
    <property type="protein sequence ID" value="TEB19277.1"/>
    <property type="molecule type" value="Genomic_DNA"/>
</dbReference>
<sequence length="312" mass="36045">MMGGRPFELLWQPNPSLPATRVHSELYNSDAFLKAHRDLQNSPRPPGCNRPRVVVGLMFWSDATHMTSFSDAKLWPCYMGFANDSKYRRCKPTSDLIHQVAYFDSVSTSFKDYATQRGDGKLPPNPFMSHCRSEAMHAQWRIILDEELLDAINNGLIECRFYIRIFTYSADYPERVLIATIRQRGDCPCTRCSVKHRDRPLGTAQDRLRREEKIRRDDNARRSLALLKSQSLQPIENAFIVDLLHEFEIGVWKGLFTHLMRIVEACGLVVSSSMSWIRGRPARDYEDVLQVGGREEPRVQATEFGYSVHYRL</sequence>
<proteinExistence type="predicted"/>
<dbReference type="AlphaFoldDB" id="A0A4Y7SC85"/>
<dbReference type="STRING" id="71717.A0A4Y7SC85"/>
<evidence type="ECO:0000313" key="2">
    <source>
        <dbReference type="Proteomes" id="UP000298030"/>
    </source>
</evidence>
<accession>A0A4Y7SC85</accession>
<organism evidence="1 2">
    <name type="scientific">Coprinellus micaceus</name>
    <name type="common">Glistening ink-cap mushroom</name>
    <name type="synonym">Coprinus micaceus</name>
    <dbReference type="NCBI Taxonomy" id="71717"/>
    <lineage>
        <taxon>Eukaryota</taxon>
        <taxon>Fungi</taxon>
        <taxon>Dikarya</taxon>
        <taxon>Basidiomycota</taxon>
        <taxon>Agaricomycotina</taxon>
        <taxon>Agaricomycetes</taxon>
        <taxon>Agaricomycetidae</taxon>
        <taxon>Agaricales</taxon>
        <taxon>Agaricineae</taxon>
        <taxon>Psathyrellaceae</taxon>
        <taxon>Coprinellus</taxon>
    </lineage>
</organism>